<dbReference type="SMART" id="SM00198">
    <property type="entry name" value="SCP"/>
    <property type="match status" value="1"/>
</dbReference>
<dbReference type="FunFam" id="3.40.33.10:FF:000007">
    <property type="entry name" value="Venom allergen"/>
    <property type="match status" value="1"/>
</dbReference>
<dbReference type="FunCoup" id="B0WYR5">
    <property type="interactions" value="47"/>
</dbReference>
<evidence type="ECO:0000313" key="9">
    <source>
        <dbReference type="EMBL" id="EDS37175.1"/>
    </source>
</evidence>
<feature type="signal peptide" evidence="7">
    <location>
        <begin position="1"/>
        <end position="21"/>
    </location>
</feature>
<evidence type="ECO:0000256" key="3">
    <source>
        <dbReference type="ARBA" id="ARBA00022525"/>
    </source>
</evidence>
<dbReference type="InterPro" id="IPR035940">
    <property type="entry name" value="CAP_sf"/>
</dbReference>
<gene>
    <name evidence="10" type="primary">6045138</name>
    <name evidence="9" type="ORF">CpipJ_CPIJ012293</name>
</gene>
<dbReference type="OMA" id="CKFAENY"/>
<name>B0WYR5_CULQU</name>
<evidence type="ECO:0000313" key="11">
    <source>
        <dbReference type="Proteomes" id="UP000002320"/>
    </source>
</evidence>
<dbReference type="STRING" id="7176.B0WYR5"/>
<comment type="similarity">
    <text evidence="2">Belongs to the CRISP family.</text>
</comment>
<dbReference type="VEuPathDB" id="VectorBase:CPIJ012293"/>
<dbReference type="PANTHER" id="PTHR10334">
    <property type="entry name" value="CYSTEINE-RICH SECRETORY PROTEIN-RELATED"/>
    <property type="match status" value="1"/>
</dbReference>
<dbReference type="InterPro" id="IPR001283">
    <property type="entry name" value="CRISP-related"/>
</dbReference>
<dbReference type="HOGENOM" id="CLU_035730_7_0_1"/>
<evidence type="ECO:0000313" key="10">
    <source>
        <dbReference type="EnsemblMetazoa" id="CPIJ012293-PA"/>
    </source>
</evidence>
<dbReference type="PRINTS" id="PR00838">
    <property type="entry name" value="V5ALLERGEN"/>
</dbReference>
<sequence>MSSTFKFITVIVLTLVNSSLQQSDYCSSTLCPWSGPNIACNGLRTLSPRCGPEAVEIPMNSSYRHLIVDLHNRYRSKIARGKLLGQNQIFPTAARMATMQWDDELAAIASANTRRCVYGHDKCRNSFRYHASGQNIAIRYYYGQTFENDDSMQQFITSWFSEYSDTRVEFIGQYPDNYVGPKIGHFTQIVSDRAISVGCSMVRWISEPWINSYFVCNYAITNIIGYPVYRAGPTCSGCQAGCSLQYPGLCNIGENINPNPW</sequence>
<keyword evidence="3" id="KW-0964">Secreted</keyword>
<evidence type="ECO:0000256" key="1">
    <source>
        <dbReference type="ARBA" id="ARBA00004613"/>
    </source>
</evidence>
<dbReference type="AlphaFoldDB" id="B0WYR5"/>
<reference evidence="10" key="2">
    <citation type="submission" date="2021-02" db="UniProtKB">
        <authorList>
            <consortium name="EnsemblMetazoa"/>
        </authorList>
    </citation>
    <scope>IDENTIFICATION</scope>
    <source>
        <strain evidence="10">JHB</strain>
    </source>
</reference>
<dbReference type="EnsemblMetazoa" id="CPIJ012293-RA">
    <property type="protein sequence ID" value="CPIJ012293-PA"/>
    <property type="gene ID" value="CPIJ012293"/>
</dbReference>
<evidence type="ECO:0000259" key="8">
    <source>
        <dbReference type="SMART" id="SM00198"/>
    </source>
</evidence>
<proteinExistence type="inferred from homology"/>
<evidence type="ECO:0000256" key="6">
    <source>
        <dbReference type="ARBA" id="ARBA00068306"/>
    </source>
</evidence>
<dbReference type="eggNOG" id="KOG3017">
    <property type="taxonomic scope" value="Eukaryota"/>
</dbReference>
<dbReference type="InterPro" id="IPR014044">
    <property type="entry name" value="CAP_dom"/>
</dbReference>
<dbReference type="InterPro" id="IPR034763">
    <property type="entry name" value="P14a_insect"/>
</dbReference>
<dbReference type="InParanoid" id="B0WYR5"/>
<dbReference type="EMBL" id="DS232197">
    <property type="protein sequence ID" value="EDS37175.1"/>
    <property type="molecule type" value="Genomic_DNA"/>
</dbReference>
<evidence type="ECO:0000256" key="7">
    <source>
        <dbReference type="SAM" id="SignalP"/>
    </source>
</evidence>
<accession>B0WYR5</accession>
<keyword evidence="11" id="KW-1185">Reference proteome</keyword>
<keyword evidence="5" id="KW-0325">Glycoprotein</keyword>
<dbReference type="CDD" id="cd05380">
    <property type="entry name" value="CAP_euk"/>
    <property type="match status" value="1"/>
</dbReference>
<protein>
    <recommendedName>
        <fullName evidence="6">Venom allergen-1</fullName>
    </recommendedName>
</protein>
<dbReference type="OrthoDB" id="414826at2759"/>
<reference evidence="9" key="1">
    <citation type="submission" date="2007-03" db="EMBL/GenBank/DDBJ databases">
        <title>Annotation of Culex pipiens quinquefasciatus.</title>
        <authorList>
            <consortium name="The Broad Institute Genome Sequencing Platform"/>
            <person name="Atkinson P.W."/>
            <person name="Hemingway J."/>
            <person name="Christensen B.M."/>
            <person name="Higgs S."/>
            <person name="Kodira C."/>
            <person name="Hannick L."/>
            <person name="Megy K."/>
            <person name="O'Leary S."/>
            <person name="Pearson M."/>
            <person name="Haas B.J."/>
            <person name="Mauceli E."/>
            <person name="Wortman J.R."/>
            <person name="Lee N.H."/>
            <person name="Guigo R."/>
            <person name="Stanke M."/>
            <person name="Alvarado L."/>
            <person name="Amedeo P."/>
            <person name="Antoine C.H."/>
            <person name="Arensburger P."/>
            <person name="Bidwell S.L."/>
            <person name="Crawford M."/>
            <person name="Camaro F."/>
            <person name="Devon K."/>
            <person name="Engels R."/>
            <person name="Hammond M."/>
            <person name="Howarth C."/>
            <person name="Koehrsen M."/>
            <person name="Lawson D."/>
            <person name="Montgomery P."/>
            <person name="Nene V."/>
            <person name="Nusbaum C."/>
            <person name="Puiu D."/>
            <person name="Romero-Severson J."/>
            <person name="Severson D.W."/>
            <person name="Shumway M."/>
            <person name="Sisk P."/>
            <person name="Stolte C."/>
            <person name="Zeng Q."/>
            <person name="Eisenstadt E."/>
            <person name="Fraser-Liggett C."/>
            <person name="Strausberg R."/>
            <person name="Galagan J."/>
            <person name="Birren B."/>
            <person name="Collins F.H."/>
        </authorList>
    </citation>
    <scope>NUCLEOTIDE SEQUENCE [LARGE SCALE GENOMIC DNA]</scope>
    <source>
        <strain evidence="9">JHB</strain>
    </source>
</reference>
<dbReference type="KEGG" id="cqu:CpipJ_CPIJ012293"/>
<dbReference type="Proteomes" id="UP000002320">
    <property type="component" value="Unassembled WGS sequence"/>
</dbReference>
<dbReference type="GO" id="GO:0005576">
    <property type="term" value="C:extracellular region"/>
    <property type="evidence" value="ECO:0007669"/>
    <property type="project" value="UniProtKB-SubCell"/>
</dbReference>
<evidence type="ECO:0000256" key="4">
    <source>
        <dbReference type="ARBA" id="ARBA00022729"/>
    </source>
</evidence>
<evidence type="ECO:0000256" key="2">
    <source>
        <dbReference type="ARBA" id="ARBA00009923"/>
    </source>
</evidence>
<comment type="subcellular location">
    <subcellularLocation>
        <location evidence="1">Secreted</location>
    </subcellularLocation>
</comment>
<dbReference type="VEuPathDB" id="VectorBase:CQUJHB015714"/>
<dbReference type="PIRSF" id="PIRSF038921">
    <property type="entry name" value="P14a"/>
    <property type="match status" value="1"/>
</dbReference>
<feature type="domain" description="SCP" evidence="8">
    <location>
        <begin position="62"/>
        <end position="225"/>
    </location>
</feature>
<dbReference type="SUPFAM" id="SSF55797">
    <property type="entry name" value="PR-1-like"/>
    <property type="match status" value="1"/>
</dbReference>
<dbReference type="Pfam" id="PF00188">
    <property type="entry name" value="CAP"/>
    <property type="match status" value="1"/>
</dbReference>
<evidence type="ECO:0000256" key="5">
    <source>
        <dbReference type="ARBA" id="ARBA00023180"/>
    </source>
</evidence>
<dbReference type="Gene3D" id="3.40.33.10">
    <property type="entry name" value="CAP"/>
    <property type="match status" value="1"/>
</dbReference>
<organism>
    <name type="scientific">Culex quinquefasciatus</name>
    <name type="common">Southern house mosquito</name>
    <name type="synonym">Culex pungens</name>
    <dbReference type="NCBI Taxonomy" id="7176"/>
    <lineage>
        <taxon>Eukaryota</taxon>
        <taxon>Metazoa</taxon>
        <taxon>Ecdysozoa</taxon>
        <taxon>Arthropoda</taxon>
        <taxon>Hexapoda</taxon>
        <taxon>Insecta</taxon>
        <taxon>Pterygota</taxon>
        <taxon>Neoptera</taxon>
        <taxon>Endopterygota</taxon>
        <taxon>Diptera</taxon>
        <taxon>Nematocera</taxon>
        <taxon>Culicoidea</taxon>
        <taxon>Culicidae</taxon>
        <taxon>Culicinae</taxon>
        <taxon>Culicini</taxon>
        <taxon>Culex</taxon>
        <taxon>Culex</taxon>
    </lineage>
</organism>
<feature type="chain" id="PRO_5011408699" description="Venom allergen-1" evidence="7">
    <location>
        <begin position="22"/>
        <end position="261"/>
    </location>
</feature>
<keyword evidence="4 7" id="KW-0732">Signal</keyword>
<dbReference type="InterPro" id="IPR002413">
    <property type="entry name" value="V5_allergen-like"/>
</dbReference>